<evidence type="ECO:0000256" key="1">
    <source>
        <dbReference type="ARBA" id="ARBA00009437"/>
    </source>
</evidence>
<dbReference type="InterPro" id="IPR036390">
    <property type="entry name" value="WH_DNA-bd_sf"/>
</dbReference>
<dbReference type="PROSITE" id="PS50931">
    <property type="entry name" value="HTH_LYSR"/>
    <property type="match status" value="1"/>
</dbReference>
<keyword evidence="7" id="KW-1185">Reference proteome</keyword>
<keyword evidence="3" id="KW-0238">DNA-binding</keyword>
<dbReference type="Proteomes" id="UP000253868">
    <property type="component" value="Chromosome"/>
</dbReference>
<keyword evidence="2" id="KW-0805">Transcription regulation</keyword>
<dbReference type="Pfam" id="PF03466">
    <property type="entry name" value="LysR_substrate"/>
    <property type="match status" value="1"/>
</dbReference>
<evidence type="ECO:0000313" key="6">
    <source>
        <dbReference type="EMBL" id="AXG77591.1"/>
    </source>
</evidence>
<dbReference type="SUPFAM" id="SSF53850">
    <property type="entry name" value="Periplasmic binding protein-like II"/>
    <property type="match status" value="1"/>
</dbReference>
<evidence type="ECO:0000313" key="7">
    <source>
        <dbReference type="Proteomes" id="UP000253868"/>
    </source>
</evidence>
<evidence type="ECO:0000256" key="4">
    <source>
        <dbReference type="ARBA" id="ARBA00023163"/>
    </source>
</evidence>
<dbReference type="AlphaFoldDB" id="A0A345HLL7"/>
<gene>
    <name evidence="6" type="ORF">DVK44_07650</name>
</gene>
<dbReference type="Gene3D" id="3.40.190.10">
    <property type="entry name" value="Periplasmic binding protein-like II"/>
    <property type="match status" value="2"/>
</dbReference>
<organism evidence="6 7">
    <name type="scientific">Streptomyces paludis</name>
    <dbReference type="NCBI Taxonomy" id="2282738"/>
    <lineage>
        <taxon>Bacteria</taxon>
        <taxon>Bacillati</taxon>
        <taxon>Actinomycetota</taxon>
        <taxon>Actinomycetes</taxon>
        <taxon>Kitasatosporales</taxon>
        <taxon>Streptomycetaceae</taxon>
        <taxon>Streptomyces</taxon>
    </lineage>
</organism>
<evidence type="ECO:0000259" key="5">
    <source>
        <dbReference type="PROSITE" id="PS50931"/>
    </source>
</evidence>
<dbReference type="PANTHER" id="PTHR30579">
    <property type="entry name" value="TRANSCRIPTIONAL REGULATOR"/>
    <property type="match status" value="1"/>
</dbReference>
<accession>A0A345HLL7</accession>
<dbReference type="PANTHER" id="PTHR30579:SF7">
    <property type="entry name" value="HTH-TYPE TRANSCRIPTIONAL REGULATOR LRHA-RELATED"/>
    <property type="match status" value="1"/>
</dbReference>
<keyword evidence="4" id="KW-0804">Transcription</keyword>
<dbReference type="FunFam" id="1.10.10.10:FF:000001">
    <property type="entry name" value="LysR family transcriptional regulator"/>
    <property type="match status" value="1"/>
</dbReference>
<feature type="domain" description="HTH lysR-type" evidence="5">
    <location>
        <begin position="5"/>
        <end position="62"/>
    </location>
</feature>
<dbReference type="OrthoDB" id="9789529at2"/>
<dbReference type="Gene3D" id="1.10.10.10">
    <property type="entry name" value="Winged helix-like DNA-binding domain superfamily/Winged helix DNA-binding domain"/>
    <property type="match status" value="1"/>
</dbReference>
<dbReference type="RefSeq" id="WP_114658958.1">
    <property type="nucleotide sequence ID" value="NZ_CP031194.1"/>
</dbReference>
<dbReference type="GO" id="GO:0003700">
    <property type="term" value="F:DNA-binding transcription factor activity"/>
    <property type="evidence" value="ECO:0007669"/>
    <property type="project" value="InterPro"/>
</dbReference>
<dbReference type="PRINTS" id="PR00039">
    <property type="entry name" value="HTHLYSR"/>
</dbReference>
<comment type="similarity">
    <text evidence="1">Belongs to the LysR transcriptional regulatory family.</text>
</comment>
<dbReference type="InterPro" id="IPR050176">
    <property type="entry name" value="LTTR"/>
</dbReference>
<proteinExistence type="inferred from homology"/>
<dbReference type="InterPro" id="IPR005119">
    <property type="entry name" value="LysR_subst-bd"/>
</dbReference>
<dbReference type="KEGG" id="spad:DVK44_07650"/>
<dbReference type="EMBL" id="CP031194">
    <property type="protein sequence ID" value="AXG77591.1"/>
    <property type="molecule type" value="Genomic_DNA"/>
</dbReference>
<sequence>MAHVLDITALRSLLAVADRGGFHRAAEALALSQSAVSQHVRRLEKTLGRPVVERQGRGTRFTADGARLLEQARRIVAVHDEAVRTLLGDDGEAVVIGSTEHAADQILPLLTAAVREVRPQCRVRFRIDRSARLVEAVDRGTVDLAVYVTEAGGTEGTPVGGLPLNWYAAPGWTPPQAPAPLPLVAIEDPCAIRRRALGVLAERDIPATVVCDAGYLAGVLDAARTGLGAALLAGLGDAPEGLSARHDLPPVPAIRMSAHARRGADPAMVAGAVAAMGELLARPGAAPAPASVPAHASQGAVR</sequence>
<name>A0A345HLL7_9ACTN</name>
<dbReference type="InterPro" id="IPR000847">
    <property type="entry name" value="LysR_HTH_N"/>
</dbReference>
<dbReference type="Pfam" id="PF00126">
    <property type="entry name" value="HTH_1"/>
    <property type="match status" value="1"/>
</dbReference>
<dbReference type="InterPro" id="IPR036388">
    <property type="entry name" value="WH-like_DNA-bd_sf"/>
</dbReference>
<evidence type="ECO:0000256" key="3">
    <source>
        <dbReference type="ARBA" id="ARBA00023125"/>
    </source>
</evidence>
<dbReference type="GO" id="GO:0003677">
    <property type="term" value="F:DNA binding"/>
    <property type="evidence" value="ECO:0007669"/>
    <property type="project" value="UniProtKB-KW"/>
</dbReference>
<protein>
    <submittedName>
        <fullName evidence="6">LysR family transcriptional regulator</fullName>
    </submittedName>
</protein>
<evidence type="ECO:0000256" key="2">
    <source>
        <dbReference type="ARBA" id="ARBA00023015"/>
    </source>
</evidence>
<reference evidence="7" key="1">
    <citation type="submission" date="2018-07" db="EMBL/GenBank/DDBJ databases">
        <authorList>
            <person name="Zhao J."/>
        </authorList>
    </citation>
    <scope>NUCLEOTIDE SEQUENCE [LARGE SCALE GENOMIC DNA]</scope>
    <source>
        <strain evidence="7">GSSD-12</strain>
    </source>
</reference>
<dbReference type="SUPFAM" id="SSF46785">
    <property type="entry name" value="Winged helix' DNA-binding domain"/>
    <property type="match status" value="1"/>
</dbReference>